<feature type="transmembrane region" description="Helical" evidence="1">
    <location>
        <begin position="38"/>
        <end position="62"/>
    </location>
</feature>
<keyword evidence="2" id="KW-0614">Plasmid</keyword>
<feature type="transmembrane region" description="Helical" evidence="1">
    <location>
        <begin position="74"/>
        <end position="91"/>
    </location>
</feature>
<keyword evidence="1" id="KW-0472">Membrane</keyword>
<evidence type="ECO:0000256" key="1">
    <source>
        <dbReference type="SAM" id="Phobius"/>
    </source>
</evidence>
<reference evidence="2 3" key="1">
    <citation type="submission" date="2018-07" db="EMBL/GenBank/DDBJ databases">
        <title>Rhizobium leguminosarum strain:ATCC 14479 Genome sequencing and assembly.</title>
        <authorList>
            <person name="Chakraborty R."/>
        </authorList>
    </citation>
    <scope>NUCLEOTIDE SEQUENCE [LARGE SCALE GENOMIC DNA]</scope>
    <source>
        <strain evidence="2 3">ATCC 14479</strain>
        <plasmid evidence="3">Plasmid unnamed1</plasmid>
    </source>
</reference>
<dbReference type="Proteomes" id="UP000251166">
    <property type="component" value="Plasmid unnamed1"/>
</dbReference>
<feature type="transmembrane region" description="Helical" evidence="1">
    <location>
        <begin position="127"/>
        <end position="148"/>
    </location>
</feature>
<gene>
    <name evidence="2" type="ORF">DLJ82_5448</name>
</gene>
<organism evidence="2 3">
    <name type="scientific">Rhizobium leguminosarum</name>
    <dbReference type="NCBI Taxonomy" id="384"/>
    <lineage>
        <taxon>Bacteria</taxon>
        <taxon>Pseudomonadati</taxon>
        <taxon>Pseudomonadota</taxon>
        <taxon>Alphaproteobacteria</taxon>
        <taxon>Hyphomicrobiales</taxon>
        <taxon>Rhizobiaceae</taxon>
        <taxon>Rhizobium/Agrobacterium group</taxon>
        <taxon>Rhizobium</taxon>
    </lineage>
</organism>
<dbReference type="EMBL" id="CP030761">
    <property type="protein sequence ID" value="AXA43009.1"/>
    <property type="molecule type" value="Genomic_DNA"/>
</dbReference>
<evidence type="ECO:0000313" key="3">
    <source>
        <dbReference type="Proteomes" id="UP000251166"/>
    </source>
</evidence>
<dbReference type="RefSeq" id="WP_112907518.1">
    <property type="nucleotide sequence ID" value="NZ_CP030761.1"/>
</dbReference>
<accession>A0A2Z4YPT0</accession>
<feature type="transmembrane region" description="Helical" evidence="1">
    <location>
        <begin position="168"/>
        <end position="184"/>
    </location>
</feature>
<protein>
    <submittedName>
        <fullName evidence="2">Putative integral membrane protein</fullName>
    </submittedName>
</protein>
<keyword evidence="1" id="KW-1133">Transmembrane helix</keyword>
<keyword evidence="1" id="KW-0812">Transmembrane</keyword>
<sequence>MHLLPFAASVFALLVLPGPTNAILAMASQGLTAGRAIMLLGTVVSAYLAIVVPASGLAGPFLQAHPVVAQSVKLASATWVFYLALRLWGVGSSPAEIVTGRQLAITTLFNPKALIIGLTMMPPAQEASGIAATATLAFAVLFTSSIWLSTGRIVLGNEKQMPLLARRCGSATLLVFSAVLTLSAF</sequence>
<evidence type="ECO:0000313" key="2">
    <source>
        <dbReference type="EMBL" id="AXA43009.1"/>
    </source>
</evidence>
<dbReference type="AlphaFoldDB" id="A0A2Z4YPT0"/>
<proteinExistence type="predicted"/>
<geneLocation type="plasmid" evidence="2 3">
    <name>unnamed1</name>
</geneLocation>
<name>A0A2Z4YPT0_RHILE</name>